<keyword evidence="2" id="KW-0547">Nucleotide-binding</keyword>
<keyword evidence="2" id="KW-0067">ATP-binding</keyword>
<comment type="pathway">
    <text evidence="2">Cofactor biosynthesis; thiamine diphosphate biosynthesis; thiamine diphosphate from thiamine phosphate: step 1/1.</text>
</comment>
<evidence type="ECO:0000256" key="2">
    <source>
        <dbReference type="HAMAP-Rule" id="MF_02128"/>
    </source>
</evidence>
<feature type="binding site" evidence="2">
    <location>
        <position position="84"/>
    </location>
    <ligand>
        <name>Mg(2+)</name>
        <dbReference type="ChEBI" id="CHEBI:18420"/>
        <label>2</label>
    </ligand>
</feature>
<comment type="similarity">
    <text evidence="2">Belongs to the thiamine-monophosphate kinase family.</text>
</comment>
<dbReference type="Pfam" id="PF02769">
    <property type="entry name" value="AIRS_C"/>
    <property type="match status" value="1"/>
</dbReference>
<keyword evidence="1 2" id="KW-0784">Thiamine biosynthesis</keyword>
<dbReference type="GO" id="GO:0009228">
    <property type="term" value="P:thiamine biosynthetic process"/>
    <property type="evidence" value="ECO:0007669"/>
    <property type="project" value="UniProtKB-KW"/>
</dbReference>
<evidence type="ECO:0000313" key="5">
    <source>
        <dbReference type="EMBL" id="APH54296.1"/>
    </source>
</evidence>
<dbReference type="GO" id="GO:0009030">
    <property type="term" value="F:thiamine-phosphate kinase activity"/>
    <property type="evidence" value="ECO:0007669"/>
    <property type="project" value="UniProtKB-UniRule"/>
</dbReference>
<feature type="binding site" evidence="2">
    <location>
        <position position="39"/>
    </location>
    <ligand>
        <name>Mg(2+)</name>
        <dbReference type="ChEBI" id="CHEBI:18420"/>
        <label>3</label>
    </ligand>
</feature>
<dbReference type="AlphaFoldDB" id="A0AAC9K986"/>
<comment type="function">
    <text evidence="2">Catalyzes the ATP-dependent phosphorylation of thiamine-monophosphate (TMP) to form thiamine-pyrophosphate (TPP), the active form of vitamin B1.</text>
</comment>
<dbReference type="GO" id="GO:0000287">
    <property type="term" value="F:magnesium ion binding"/>
    <property type="evidence" value="ECO:0007669"/>
    <property type="project" value="UniProtKB-UniRule"/>
</dbReference>
<feature type="binding site" evidence="2">
    <location>
        <position position="159"/>
    </location>
    <ligand>
        <name>ATP</name>
        <dbReference type="ChEBI" id="CHEBI:30616"/>
    </ligand>
</feature>
<feature type="binding site" evidence="2">
    <location>
        <position position="221"/>
    </location>
    <ligand>
        <name>ATP</name>
        <dbReference type="ChEBI" id="CHEBI:30616"/>
    </ligand>
</feature>
<feature type="binding site" evidence="2">
    <location>
        <position position="219"/>
    </location>
    <ligand>
        <name>Mg(2+)</name>
        <dbReference type="ChEBI" id="CHEBI:18420"/>
        <label>3</label>
    </ligand>
</feature>
<accession>A0AAC9K986</accession>
<keyword evidence="2 5" id="KW-0808">Transferase</keyword>
<sequence>MTAPPPSFCGTTPDNGEFGMIARYLAPLATAGGLNLTDDAALLQPPPGLSLVLAADAMVEGVHYLPGTDPALLARKLLRVNLSDLAAMGATPLHYLMTLALQHDIDPAPWFASFTAGLAEDQARFGITLLGGDTTSIKGSACLSLTVIGTVEPGKAVRRQGACPDDEIWVTGTIGDGALGLLALTEGLADPDKFLAGRYHLPSPRLGLINQSLVQAAADISDGLLQDLGHLCTASGLDALIGAETIPLSDAARQHMPAYLPLCLSGGDDYELVMAVSPSCTVPLRQRAESLGIPVQKIGRFRTRSGQKPGVHVLASDGSVMPFEQKGWQHF</sequence>
<keyword evidence="2 5" id="KW-0418">Kinase</keyword>
<feature type="binding site" evidence="2">
    <location>
        <position position="56"/>
    </location>
    <ligand>
        <name>Mg(2+)</name>
        <dbReference type="ChEBI" id="CHEBI:18420"/>
        <label>2</label>
    </ligand>
</feature>
<dbReference type="GO" id="GO:0005524">
    <property type="term" value="F:ATP binding"/>
    <property type="evidence" value="ECO:0007669"/>
    <property type="project" value="UniProtKB-UniRule"/>
</dbReference>
<feature type="binding site" evidence="2">
    <location>
        <position position="268"/>
    </location>
    <ligand>
        <name>substrate</name>
    </ligand>
</feature>
<dbReference type="InterPro" id="IPR036921">
    <property type="entry name" value="PurM-like_N_sf"/>
</dbReference>
<keyword evidence="2" id="KW-0460">Magnesium</keyword>
<dbReference type="Proteomes" id="UP000182373">
    <property type="component" value="Chromosome"/>
</dbReference>
<feature type="binding site" evidence="2">
    <location>
        <position position="328"/>
    </location>
    <ligand>
        <name>substrate</name>
    </ligand>
</feature>
<proteinExistence type="inferred from homology"/>
<feature type="binding site" evidence="2">
    <location>
        <position position="84"/>
    </location>
    <ligand>
        <name>Mg(2+)</name>
        <dbReference type="ChEBI" id="CHEBI:18420"/>
        <label>3</label>
    </ligand>
</feature>
<keyword evidence="2" id="KW-0479">Metal-binding</keyword>
<dbReference type="InterPro" id="IPR036676">
    <property type="entry name" value="PurM-like_C_sf"/>
</dbReference>
<dbReference type="InterPro" id="IPR006283">
    <property type="entry name" value="ThiL-like"/>
</dbReference>
<comment type="caution">
    <text evidence="2">Lacks conserved residue(s) required for the propagation of feature annotation.</text>
</comment>
<comment type="catalytic activity">
    <reaction evidence="2">
        <text>thiamine phosphate + ATP = thiamine diphosphate + ADP</text>
        <dbReference type="Rhea" id="RHEA:15913"/>
        <dbReference type="ChEBI" id="CHEBI:30616"/>
        <dbReference type="ChEBI" id="CHEBI:37575"/>
        <dbReference type="ChEBI" id="CHEBI:58937"/>
        <dbReference type="ChEBI" id="CHEBI:456216"/>
        <dbReference type="EC" id="2.7.4.16"/>
    </reaction>
</comment>
<feature type="binding site" evidence="2">
    <location>
        <position position="133"/>
    </location>
    <ligand>
        <name>Mg(2+)</name>
        <dbReference type="ChEBI" id="CHEBI:18420"/>
        <label>1</label>
    </ligand>
</feature>
<feature type="binding site" evidence="2">
    <location>
        <position position="222"/>
    </location>
    <ligand>
        <name>Mg(2+)</name>
        <dbReference type="ChEBI" id="CHEBI:18420"/>
        <label>5</label>
    </ligand>
</feature>
<feature type="binding site" evidence="2">
    <location>
        <begin position="132"/>
        <end position="133"/>
    </location>
    <ligand>
        <name>ATP</name>
        <dbReference type="ChEBI" id="CHEBI:30616"/>
    </ligand>
</feature>
<feature type="domain" description="PurM-like C-terminal" evidence="4">
    <location>
        <begin position="164"/>
        <end position="300"/>
    </location>
</feature>
<comment type="miscellaneous">
    <text evidence="2">Reaction mechanism of ThiL seems to utilize a direct, inline transfer of the gamma-phosphate of ATP to TMP rather than a phosphorylated enzyme intermediate.</text>
</comment>
<evidence type="ECO:0000259" key="4">
    <source>
        <dbReference type="Pfam" id="PF02769"/>
    </source>
</evidence>
<dbReference type="PANTHER" id="PTHR30270">
    <property type="entry name" value="THIAMINE-MONOPHOSPHATE KINASE"/>
    <property type="match status" value="1"/>
</dbReference>
<feature type="binding site" evidence="2">
    <location>
        <position position="56"/>
    </location>
    <ligand>
        <name>Mg(2+)</name>
        <dbReference type="ChEBI" id="CHEBI:18420"/>
        <label>1</label>
    </ligand>
</feature>
<gene>
    <name evidence="2" type="primary">thiL</name>
    <name evidence="5" type="ORF">GbCGDNIH9_1002</name>
</gene>
<organism evidence="5 6">
    <name type="scientific">Granulibacter bethesdensis</name>
    <dbReference type="NCBI Taxonomy" id="364410"/>
    <lineage>
        <taxon>Bacteria</taxon>
        <taxon>Pseudomonadati</taxon>
        <taxon>Pseudomonadota</taxon>
        <taxon>Alphaproteobacteria</taxon>
        <taxon>Acetobacterales</taxon>
        <taxon>Acetobacteraceae</taxon>
        <taxon>Granulibacter</taxon>
    </lineage>
</organism>
<evidence type="ECO:0000256" key="1">
    <source>
        <dbReference type="ARBA" id="ARBA00022977"/>
    </source>
</evidence>
<feature type="binding site" evidence="2">
    <location>
        <position position="63"/>
    </location>
    <ligand>
        <name>substrate</name>
    </ligand>
</feature>
<dbReference type="PIRSF" id="PIRSF005303">
    <property type="entry name" value="Thiam_monoph_kin"/>
    <property type="match status" value="1"/>
</dbReference>
<dbReference type="SUPFAM" id="SSF55326">
    <property type="entry name" value="PurM N-terminal domain-like"/>
    <property type="match status" value="1"/>
</dbReference>
<dbReference type="PANTHER" id="PTHR30270:SF0">
    <property type="entry name" value="THIAMINE-MONOPHOSPHATE KINASE"/>
    <property type="match status" value="1"/>
</dbReference>
<protein>
    <recommendedName>
        <fullName evidence="2">Thiamine-monophosphate kinase</fullName>
        <shortName evidence="2">TMP kinase</shortName>
        <shortName evidence="2">Thiamine-phosphate kinase</shortName>
        <ecNumber evidence="2">2.7.4.16</ecNumber>
    </recommendedName>
</protein>
<feature type="binding site" evidence="2">
    <location>
        <position position="84"/>
    </location>
    <ligand>
        <name>Mg(2+)</name>
        <dbReference type="ChEBI" id="CHEBI:18420"/>
        <label>4</label>
    </ligand>
</feature>
<feature type="binding site" evidence="2">
    <location>
        <position position="39"/>
    </location>
    <ligand>
        <name>Mg(2+)</name>
        <dbReference type="ChEBI" id="CHEBI:18420"/>
        <label>4</label>
    </ligand>
</feature>
<dbReference type="CDD" id="cd02194">
    <property type="entry name" value="ThiL"/>
    <property type="match status" value="1"/>
</dbReference>
<feature type="domain" description="PurM-like N-terminal" evidence="3">
    <location>
        <begin position="38"/>
        <end position="151"/>
    </location>
</feature>
<dbReference type="Gene3D" id="3.90.650.10">
    <property type="entry name" value="PurM-like C-terminal domain"/>
    <property type="match status" value="1"/>
</dbReference>
<dbReference type="InterPro" id="IPR010918">
    <property type="entry name" value="PurM-like_C_dom"/>
</dbReference>
<dbReference type="NCBIfam" id="TIGR01379">
    <property type="entry name" value="thiL"/>
    <property type="match status" value="1"/>
</dbReference>
<name>A0AAC9K986_9PROT</name>
<dbReference type="Gene3D" id="3.30.1330.10">
    <property type="entry name" value="PurM-like, N-terminal domain"/>
    <property type="match status" value="1"/>
</dbReference>
<dbReference type="HAMAP" id="MF_02128">
    <property type="entry name" value="TMP_kinase"/>
    <property type="match status" value="1"/>
</dbReference>
<dbReference type="GO" id="GO:0009229">
    <property type="term" value="P:thiamine diphosphate biosynthetic process"/>
    <property type="evidence" value="ECO:0007669"/>
    <property type="project" value="UniProtKB-UniRule"/>
</dbReference>
<evidence type="ECO:0000313" key="6">
    <source>
        <dbReference type="Proteomes" id="UP000182373"/>
    </source>
</evidence>
<dbReference type="Pfam" id="PF00586">
    <property type="entry name" value="AIRS"/>
    <property type="match status" value="1"/>
</dbReference>
<evidence type="ECO:0000259" key="3">
    <source>
        <dbReference type="Pfam" id="PF00586"/>
    </source>
</evidence>
<dbReference type="EMBL" id="CP018191">
    <property type="protein sequence ID" value="APH54296.1"/>
    <property type="molecule type" value="Genomic_DNA"/>
</dbReference>
<dbReference type="InterPro" id="IPR016188">
    <property type="entry name" value="PurM-like_N"/>
</dbReference>
<reference evidence="6" key="1">
    <citation type="submission" date="2016-11" db="EMBL/GenBank/DDBJ databases">
        <title>Comparative genomic and phenotypic analysis of Granulibacter bethesdensis clinical isolates from patients with chronic granulomatous disease.</title>
        <authorList>
            <person name="Zarember K.A."/>
            <person name="Porcella S.F."/>
            <person name="Chu J."/>
            <person name="Ding L."/>
            <person name="Dahlstrom E."/>
            <person name="Barbian K."/>
            <person name="Martens C."/>
            <person name="Sykora L."/>
            <person name="Kramer S."/>
            <person name="Pettinato A.M."/>
            <person name="Hong H."/>
            <person name="Wald G."/>
            <person name="Berg L.J."/>
            <person name="Rogge L.S."/>
            <person name="Greenberg D.E."/>
            <person name="Falcone E.L."/>
            <person name="Neves J.F."/>
            <person name="Simoes M.J."/>
            <person name="Casal M."/>
            <person name="Rodriguez-Lopez F.C."/>
            <person name="Zelazny A."/>
            <person name="Gallin J.I."/>
            <person name="Holland S.M."/>
        </authorList>
    </citation>
    <scope>NUCLEOTIDE SEQUENCE [LARGE SCALE GENOMIC DNA]</scope>
    <source>
        <strain evidence="6">NIH9.1</strain>
    </source>
</reference>
<dbReference type="RefSeq" id="WP_172822904.1">
    <property type="nucleotide sequence ID" value="NZ_CP018191.1"/>
</dbReference>
<dbReference type="SUPFAM" id="SSF56042">
    <property type="entry name" value="PurM C-terminal domain-like"/>
    <property type="match status" value="1"/>
</dbReference>
<dbReference type="EC" id="2.7.4.16" evidence="2"/>